<protein>
    <submittedName>
        <fullName evidence="1">Uncharacterized protein</fullName>
    </submittedName>
</protein>
<sequence>MPKFRSILNFLHSLWGNKRNQRRKHSFRIRKVWYLVIGFDTMLKFRFRFNSVQNISQEERTVQTFLKSNHFSKLNHVKFSTLENEKSDFEKVININLLSAFLGTKHAAKVMIPKRYGTIITTASICSAIGGSASDAYTSSKHGVIGLMRNTAVDLGRYGI</sequence>
<reference evidence="2" key="1">
    <citation type="journal article" date="2023" name="Nat. Plants">
        <title>Single-cell RNA sequencing provides a high-resolution roadmap for understanding the multicellular compartmentation of specialized metabolism.</title>
        <authorList>
            <person name="Sun S."/>
            <person name="Shen X."/>
            <person name="Li Y."/>
            <person name="Li Y."/>
            <person name="Wang S."/>
            <person name="Li R."/>
            <person name="Zhang H."/>
            <person name="Shen G."/>
            <person name="Guo B."/>
            <person name="Wei J."/>
            <person name="Xu J."/>
            <person name="St-Pierre B."/>
            <person name="Chen S."/>
            <person name="Sun C."/>
        </authorList>
    </citation>
    <scope>NUCLEOTIDE SEQUENCE [LARGE SCALE GENOMIC DNA]</scope>
</reference>
<keyword evidence="2" id="KW-1185">Reference proteome</keyword>
<accession>A0ACC0B2P7</accession>
<proteinExistence type="predicted"/>
<name>A0ACC0B2P7_CATRO</name>
<dbReference type="EMBL" id="CM044704">
    <property type="protein sequence ID" value="KAI5666917.1"/>
    <property type="molecule type" value="Genomic_DNA"/>
</dbReference>
<comment type="caution">
    <text evidence="1">The sequence shown here is derived from an EMBL/GenBank/DDBJ whole genome shotgun (WGS) entry which is preliminary data.</text>
</comment>
<organism evidence="1 2">
    <name type="scientific">Catharanthus roseus</name>
    <name type="common">Madagascar periwinkle</name>
    <name type="synonym">Vinca rosea</name>
    <dbReference type="NCBI Taxonomy" id="4058"/>
    <lineage>
        <taxon>Eukaryota</taxon>
        <taxon>Viridiplantae</taxon>
        <taxon>Streptophyta</taxon>
        <taxon>Embryophyta</taxon>
        <taxon>Tracheophyta</taxon>
        <taxon>Spermatophyta</taxon>
        <taxon>Magnoliopsida</taxon>
        <taxon>eudicotyledons</taxon>
        <taxon>Gunneridae</taxon>
        <taxon>Pentapetalae</taxon>
        <taxon>asterids</taxon>
        <taxon>lamiids</taxon>
        <taxon>Gentianales</taxon>
        <taxon>Apocynaceae</taxon>
        <taxon>Rauvolfioideae</taxon>
        <taxon>Vinceae</taxon>
        <taxon>Catharanthinae</taxon>
        <taxon>Catharanthus</taxon>
    </lineage>
</organism>
<dbReference type="Proteomes" id="UP001060085">
    <property type="component" value="Linkage Group LG04"/>
</dbReference>
<gene>
    <name evidence="1" type="ORF">M9H77_16770</name>
</gene>
<evidence type="ECO:0000313" key="1">
    <source>
        <dbReference type="EMBL" id="KAI5666917.1"/>
    </source>
</evidence>
<evidence type="ECO:0000313" key="2">
    <source>
        <dbReference type="Proteomes" id="UP001060085"/>
    </source>
</evidence>